<dbReference type="InterPro" id="IPR036865">
    <property type="entry name" value="CRAL-TRIO_dom_sf"/>
</dbReference>
<dbReference type="OrthoDB" id="18234at2759"/>
<sequence length="323" mass="36894">MGSLLDEKTMVLTQAEIRWAWAIKHAIKDSNDKSSQNDKGDKSRPFLKEVSDYELAHLAMVTHGDVDDALERVEKIQYFKEEYRISDSAEEGMFLLEALQRQQPWFVVNLEYCKEHGHFTQVYDYAKLNPAAVDYPNDWRVWLGGLYYIGMVCHSNLLACREGVVVIGECEGMEYRNFSVELLRRTWYHLVEFSPHIYKEYTWLHTPMVGNLQQSFVNSLMSPTFGDSRILVGCQFTGYEGRLDELFKCPTEEAALARLMDTCFASLTRFRPGTKCPLADFAMVQALPLFMGGVLLATATGRKAGVYTTVCLCQQSHVLKMPS</sequence>
<dbReference type="AlphaFoldDB" id="A0A9N8HTQ4"/>
<accession>A0A9N8HTQ4</accession>
<reference evidence="1" key="1">
    <citation type="submission" date="2020-06" db="EMBL/GenBank/DDBJ databases">
        <authorList>
            <consortium name="Plant Systems Biology data submission"/>
        </authorList>
    </citation>
    <scope>NUCLEOTIDE SEQUENCE</scope>
    <source>
        <strain evidence="1">D6</strain>
    </source>
</reference>
<dbReference type="SUPFAM" id="SSF52087">
    <property type="entry name" value="CRAL/TRIO domain"/>
    <property type="match status" value="1"/>
</dbReference>
<dbReference type="EMBL" id="CAICTM010001626">
    <property type="protein sequence ID" value="CAB9525087.1"/>
    <property type="molecule type" value="Genomic_DNA"/>
</dbReference>
<protein>
    <submittedName>
        <fullName evidence="1">Uncharacterized protein</fullName>
    </submittedName>
</protein>
<evidence type="ECO:0000313" key="2">
    <source>
        <dbReference type="Proteomes" id="UP001153069"/>
    </source>
</evidence>
<proteinExistence type="predicted"/>
<gene>
    <name evidence="1" type="ORF">SEMRO_1628_G287020.1</name>
</gene>
<keyword evidence="2" id="KW-1185">Reference proteome</keyword>
<dbReference type="Proteomes" id="UP001153069">
    <property type="component" value="Unassembled WGS sequence"/>
</dbReference>
<organism evidence="1 2">
    <name type="scientific">Seminavis robusta</name>
    <dbReference type="NCBI Taxonomy" id="568900"/>
    <lineage>
        <taxon>Eukaryota</taxon>
        <taxon>Sar</taxon>
        <taxon>Stramenopiles</taxon>
        <taxon>Ochrophyta</taxon>
        <taxon>Bacillariophyta</taxon>
        <taxon>Bacillariophyceae</taxon>
        <taxon>Bacillariophycidae</taxon>
        <taxon>Naviculales</taxon>
        <taxon>Naviculaceae</taxon>
        <taxon>Seminavis</taxon>
    </lineage>
</organism>
<evidence type="ECO:0000313" key="1">
    <source>
        <dbReference type="EMBL" id="CAB9525087.1"/>
    </source>
</evidence>
<name>A0A9N8HTQ4_9STRA</name>
<comment type="caution">
    <text evidence="1">The sequence shown here is derived from an EMBL/GenBank/DDBJ whole genome shotgun (WGS) entry which is preliminary data.</text>
</comment>